<dbReference type="PANTHER" id="PTHR16230:SF3">
    <property type="entry name" value="BIOGENESIS OF LYSOSOMAL ORGANELLES COMPLEX-1, SUBUNIT 4, CAPPUCCINO"/>
    <property type="match status" value="1"/>
</dbReference>
<reference evidence="2" key="1">
    <citation type="submission" date="2025-08" db="UniProtKB">
        <authorList>
            <consortium name="RefSeq"/>
        </authorList>
    </citation>
    <scope>IDENTIFICATION</scope>
</reference>
<name>A0ABM4DQ30_HYDVU</name>
<dbReference type="InterPro" id="IPR024857">
    <property type="entry name" value="Cappuccino"/>
</dbReference>
<protein>
    <submittedName>
        <fullName evidence="2">Biogenesis of lysosome-related organelles complex 1 subunit 4-like</fullName>
    </submittedName>
</protein>
<evidence type="ECO:0000313" key="1">
    <source>
        <dbReference type="Proteomes" id="UP001652625"/>
    </source>
</evidence>
<accession>A0ABM4DQ30</accession>
<gene>
    <name evidence="2" type="primary">LOC136092413</name>
</gene>
<keyword evidence="1" id="KW-1185">Reference proteome</keyword>
<proteinExistence type="predicted"/>
<organism evidence="1 2">
    <name type="scientific">Hydra vulgaris</name>
    <name type="common">Hydra</name>
    <name type="synonym">Hydra attenuata</name>
    <dbReference type="NCBI Taxonomy" id="6087"/>
    <lineage>
        <taxon>Eukaryota</taxon>
        <taxon>Metazoa</taxon>
        <taxon>Cnidaria</taxon>
        <taxon>Hydrozoa</taxon>
        <taxon>Hydroidolina</taxon>
        <taxon>Anthoathecata</taxon>
        <taxon>Aplanulata</taxon>
        <taxon>Hydridae</taxon>
        <taxon>Hydra</taxon>
    </lineage>
</organism>
<sequence length="177" mass="20833">MGDFSQTSDYQNELYELSQDFESFFKVDTAKQIAETECLIDGILAKLEELCTVVEMIRSESKDVLFTILPVLHHRCQDLTMIFKQIDRLETFMSMVKECVEDNEEKVKIAEKELGSKNIKKLLNNVPVPKFLLKRKDIQLYTKKEVTPLDYKHPKTFRTEDYFEPYKTLQKNTTEDT</sequence>
<dbReference type="Proteomes" id="UP001652625">
    <property type="component" value="Chromosome 15"/>
</dbReference>
<evidence type="ECO:0000313" key="2">
    <source>
        <dbReference type="RefSeq" id="XP_065676701.1"/>
    </source>
</evidence>
<dbReference type="PANTHER" id="PTHR16230">
    <property type="entry name" value="CAPPUCCINO"/>
    <property type="match status" value="1"/>
</dbReference>
<dbReference type="GeneID" id="136092413"/>
<dbReference type="RefSeq" id="XP_065676701.1">
    <property type="nucleotide sequence ID" value="XM_065820629.1"/>
</dbReference>